<gene>
    <name evidence="1" type="ORF">FAZ69_01460</name>
</gene>
<protein>
    <submittedName>
        <fullName evidence="1">DUF2866 domain-containing protein</fullName>
    </submittedName>
</protein>
<sequence>MTEDTVFKHLQSTLKSEHALPVQSCRVSMPVQRPWGRPYRLVEWTTVAHGDVPSHRCIVPAESTEADIARAVASHVPGRLYTSEAS</sequence>
<proteinExistence type="predicted"/>
<comment type="caution">
    <text evidence="1">The sequence shown here is derived from an EMBL/GenBank/DDBJ whole genome shotgun (WGS) entry which is preliminary data.</text>
</comment>
<dbReference type="EMBL" id="SWJE01000001">
    <property type="protein sequence ID" value="TKC92375.1"/>
    <property type="molecule type" value="Genomic_DNA"/>
</dbReference>
<dbReference type="Pfam" id="PF11065">
    <property type="entry name" value="DUF2866"/>
    <property type="match status" value="1"/>
</dbReference>
<dbReference type="InterPro" id="IPR021294">
    <property type="entry name" value="DUF2866"/>
</dbReference>
<dbReference type="Proteomes" id="UP000305539">
    <property type="component" value="Unassembled WGS sequence"/>
</dbReference>
<name>A0A4U1IFN0_9BURK</name>
<dbReference type="RefSeq" id="WP_136892156.1">
    <property type="nucleotide sequence ID" value="NZ_SWJE01000001.1"/>
</dbReference>
<organism evidence="1 2">
    <name type="scientific">Trinickia terrae</name>
    <dbReference type="NCBI Taxonomy" id="2571161"/>
    <lineage>
        <taxon>Bacteria</taxon>
        <taxon>Pseudomonadati</taxon>
        <taxon>Pseudomonadota</taxon>
        <taxon>Betaproteobacteria</taxon>
        <taxon>Burkholderiales</taxon>
        <taxon>Burkholderiaceae</taxon>
        <taxon>Trinickia</taxon>
    </lineage>
</organism>
<dbReference type="AlphaFoldDB" id="A0A4U1IFN0"/>
<evidence type="ECO:0000313" key="1">
    <source>
        <dbReference type="EMBL" id="TKC92375.1"/>
    </source>
</evidence>
<evidence type="ECO:0000313" key="2">
    <source>
        <dbReference type="Proteomes" id="UP000305539"/>
    </source>
</evidence>
<accession>A0A4U1IFN0</accession>
<reference evidence="1 2" key="1">
    <citation type="submission" date="2019-04" db="EMBL/GenBank/DDBJ databases">
        <title>Trinickia sp. 7GSK02, isolated from subtropical forest soil.</title>
        <authorList>
            <person name="Gao Z.-H."/>
            <person name="Qiu L.-H."/>
        </authorList>
    </citation>
    <scope>NUCLEOTIDE SEQUENCE [LARGE SCALE GENOMIC DNA]</scope>
    <source>
        <strain evidence="1 2">7GSK02</strain>
    </source>
</reference>
<dbReference type="OrthoDB" id="9010773at2"/>
<keyword evidence="2" id="KW-1185">Reference proteome</keyword>